<accession>V4CC63</accession>
<evidence type="ECO:0000313" key="6">
    <source>
        <dbReference type="EMBL" id="ESO99469.1"/>
    </source>
</evidence>
<dbReference type="GeneID" id="20230985"/>
<dbReference type="STRING" id="225164.V4CC63"/>
<protein>
    <recommendedName>
        <fullName evidence="5">Haloacid dehalogenase-like hydrolase domain-containing protein 2</fullName>
    </recommendedName>
</protein>
<dbReference type="InterPro" id="IPR036412">
    <property type="entry name" value="HAD-like_sf"/>
</dbReference>
<name>V4CC63_LOTGI</name>
<evidence type="ECO:0000256" key="2">
    <source>
        <dbReference type="ARBA" id="ARBA00007958"/>
    </source>
</evidence>
<dbReference type="OrthoDB" id="426235at2759"/>
<dbReference type="HOGENOM" id="CLU_043473_4_0_1"/>
<dbReference type="FunFam" id="3.40.50.1000:FF:000060">
    <property type="entry name" value="Haloacid dehalogenase-like hydrolase domain-containing protein 2"/>
    <property type="match status" value="1"/>
</dbReference>
<dbReference type="GO" id="GO:0046872">
    <property type="term" value="F:metal ion binding"/>
    <property type="evidence" value="ECO:0007669"/>
    <property type="project" value="UniProtKB-KW"/>
</dbReference>
<dbReference type="AlphaFoldDB" id="V4CC63"/>
<organism evidence="6 7">
    <name type="scientific">Lottia gigantea</name>
    <name type="common">Giant owl limpet</name>
    <dbReference type="NCBI Taxonomy" id="225164"/>
    <lineage>
        <taxon>Eukaryota</taxon>
        <taxon>Metazoa</taxon>
        <taxon>Spiralia</taxon>
        <taxon>Lophotrochozoa</taxon>
        <taxon>Mollusca</taxon>
        <taxon>Gastropoda</taxon>
        <taxon>Patellogastropoda</taxon>
        <taxon>Lottioidea</taxon>
        <taxon>Lottiidae</taxon>
        <taxon>Lottia</taxon>
    </lineage>
</organism>
<dbReference type="InterPro" id="IPR023214">
    <property type="entry name" value="HAD_sf"/>
</dbReference>
<dbReference type="EMBL" id="KB201037">
    <property type="protein sequence ID" value="ESO99469.1"/>
    <property type="molecule type" value="Genomic_DNA"/>
</dbReference>
<keyword evidence="3" id="KW-0479">Metal-binding</keyword>
<dbReference type="SUPFAM" id="SSF56784">
    <property type="entry name" value="HAD-like"/>
    <property type="match status" value="1"/>
</dbReference>
<evidence type="ECO:0000256" key="1">
    <source>
        <dbReference type="ARBA" id="ARBA00001946"/>
    </source>
</evidence>
<proteinExistence type="inferred from homology"/>
<dbReference type="PANTHER" id="PTHR19288:SF46">
    <property type="entry name" value="HALOACID DEHALOGENASE-LIKE HYDROLASE DOMAIN-CONTAINING PROTEIN 2"/>
    <property type="match status" value="1"/>
</dbReference>
<dbReference type="GO" id="GO:0005737">
    <property type="term" value="C:cytoplasm"/>
    <property type="evidence" value="ECO:0007669"/>
    <property type="project" value="TreeGrafter"/>
</dbReference>
<keyword evidence="4" id="KW-0460">Magnesium</keyword>
<dbReference type="RefSeq" id="XP_009049956.1">
    <property type="nucleotide sequence ID" value="XM_009051708.1"/>
</dbReference>
<evidence type="ECO:0000313" key="7">
    <source>
        <dbReference type="Proteomes" id="UP000030746"/>
    </source>
</evidence>
<dbReference type="CDD" id="cd07509">
    <property type="entry name" value="HAD_PPase"/>
    <property type="match status" value="1"/>
</dbReference>
<dbReference type="InterPro" id="IPR006355">
    <property type="entry name" value="LHPP/HDHD2"/>
</dbReference>
<dbReference type="OMA" id="RKPIESW"/>
<evidence type="ECO:0000256" key="5">
    <source>
        <dbReference type="ARBA" id="ARBA00039666"/>
    </source>
</evidence>
<dbReference type="Pfam" id="PF13242">
    <property type="entry name" value="Hydrolase_like"/>
    <property type="match status" value="1"/>
</dbReference>
<evidence type="ECO:0000256" key="4">
    <source>
        <dbReference type="ARBA" id="ARBA00022842"/>
    </source>
</evidence>
<dbReference type="InterPro" id="IPR006357">
    <property type="entry name" value="HAD-SF_hydro_IIA"/>
</dbReference>
<dbReference type="NCBIfam" id="TIGR01549">
    <property type="entry name" value="HAD-SF-IA-v1"/>
    <property type="match status" value="1"/>
</dbReference>
<comment type="similarity">
    <text evidence="2">Belongs to the HAD-like hydrolase superfamily.</text>
</comment>
<evidence type="ECO:0000256" key="3">
    <source>
        <dbReference type="ARBA" id="ARBA00022723"/>
    </source>
</evidence>
<dbReference type="Proteomes" id="UP000030746">
    <property type="component" value="Unassembled WGS sequence"/>
</dbReference>
<dbReference type="Pfam" id="PF13344">
    <property type="entry name" value="Hydrolase_6"/>
    <property type="match status" value="1"/>
</dbReference>
<reference evidence="6 7" key="1">
    <citation type="journal article" date="2013" name="Nature">
        <title>Insights into bilaterian evolution from three spiralian genomes.</title>
        <authorList>
            <person name="Simakov O."/>
            <person name="Marletaz F."/>
            <person name="Cho S.J."/>
            <person name="Edsinger-Gonzales E."/>
            <person name="Havlak P."/>
            <person name="Hellsten U."/>
            <person name="Kuo D.H."/>
            <person name="Larsson T."/>
            <person name="Lv J."/>
            <person name="Arendt D."/>
            <person name="Savage R."/>
            <person name="Osoegawa K."/>
            <person name="de Jong P."/>
            <person name="Grimwood J."/>
            <person name="Chapman J.A."/>
            <person name="Shapiro H."/>
            <person name="Aerts A."/>
            <person name="Otillar R.P."/>
            <person name="Terry A.Y."/>
            <person name="Boore J.L."/>
            <person name="Grigoriev I.V."/>
            <person name="Lindberg D.R."/>
            <person name="Seaver E.C."/>
            <person name="Weisblat D.A."/>
            <person name="Putnam N.H."/>
            <person name="Rokhsar D.S."/>
        </authorList>
    </citation>
    <scope>NUCLEOTIDE SEQUENCE [LARGE SCALE GENOMIC DNA]</scope>
</reference>
<comment type="cofactor">
    <cofactor evidence="1">
        <name>Mg(2+)</name>
        <dbReference type="ChEBI" id="CHEBI:18420"/>
    </cofactor>
</comment>
<dbReference type="CTD" id="20230985"/>
<dbReference type="InterPro" id="IPR006439">
    <property type="entry name" value="HAD-SF_hydro_IA"/>
</dbReference>
<dbReference type="PANTHER" id="PTHR19288">
    <property type="entry name" value="4-NITROPHENYLPHOSPHATASE-RELATED"/>
    <property type="match status" value="1"/>
</dbReference>
<keyword evidence="7" id="KW-1185">Reference proteome</keyword>
<sequence>MSRKKKTVLIDLSGTIHIENDEVPGSIDALKMLRTCTVNVRFVTNTTKESKQILFERLTKIGFEIDFDEIFSSLTAAVNRIKKSNLRPYLLVDDKAIADFEGFPVADPNCVVVGLAPEKLSFECMNKAFDLLINGAQLIAIHKAKYYKRTDGLALGPGPFVTALEYASGVSAHIVGKPSSDFFLSAIKDYDCQPADCYMIGDDVWGDIEGAASLGMMTFVVKTGKYLDGDEFKIQSKTRVVDRFSDAVAEIIKDISLF</sequence>
<dbReference type="NCBIfam" id="TIGR01458">
    <property type="entry name" value="HAD-SF-IIA-hyp3"/>
    <property type="match status" value="1"/>
</dbReference>
<dbReference type="KEGG" id="lgi:LOTGIDRAFT_113609"/>
<gene>
    <name evidence="6" type="ORF">LOTGIDRAFT_113609</name>
</gene>
<dbReference type="GO" id="GO:0016791">
    <property type="term" value="F:phosphatase activity"/>
    <property type="evidence" value="ECO:0007669"/>
    <property type="project" value="InterPro"/>
</dbReference>
<dbReference type="Gene3D" id="3.40.50.1000">
    <property type="entry name" value="HAD superfamily/HAD-like"/>
    <property type="match status" value="2"/>
</dbReference>